<accession>A0A1E7ZG37</accession>
<dbReference type="AlphaFoldDB" id="A0A1E7ZG37"/>
<evidence type="ECO:0000256" key="1">
    <source>
        <dbReference type="SAM" id="SignalP"/>
    </source>
</evidence>
<dbReference type="Pfam" id="PF16670">
    <property type="entry name" value="PI-PLC-C1"/>
    <property type="match status" value="1"/>
</dbReference>
<dbReference type="InterPro" id="IPR017946">
    <property type="entry name" value="PLC-like_Pdiesterase_TIM-brl"/>
</dbReference>
<name>A0A1E7ZG37_9ALTE</name>
<proteinExistence type="predicted"/>
<feature type="chain" id="PRO_5009209900" description="Calcium-dependent phosphoinositide phospholipase C" evidence="1">
    <location>
        <begin position="20"/>
        <end position="351"/>
    </location>
</feature>
<dbReference type="RefSeq" id="WP_070123402.1">
    <property type="nucleotide sequence ID" value="NZ_MDHN01000004.1"/>
</dbReference>
<gene>
    <name evidence="2" type="ORF">BFC18_02720</name>
</gene>
<dbReference type="GO" id="GO:0006629">
    <property type="term" value="P:lipid metabolic process"/>
    <property type="evidence" value="ECO:0007669"/>
    <property type="project" value="InterPro"/>
</dbReference>
<dbReference type="STRING" id="1656094.BFC18_02720"/>
<organism evidence="2 3">
    <name type="scientific">Alteromonas confluentis</name>
    <dbReference type="NCBI Taxonomy" id="1656094"/>
    <lineage>
        <taxon>Bacteria</taxon>
        <taxon>Pseudomonadati</taxon>
        <taxon>Pseudomonadota</taxon>
        <taxon>Gammaproteobacteria</taxon>
        <taxon>Alteromonadales</taxon>
        <taxon>Alteromonadaceae</taxon>
        <taxon>Alteromonas/Salinimonas group</taxon>
        <taxon>Alteromonas</taxon>
    </lineage>
</organism>
<evidence type="ECO:0008006" key="4">
    <source>
        <dbReference type="Google" id="ProtNLM"/>
    </source>
</evidence>
<dbReference type="Gene3D" id="3.20.20.190">
    <property type="entry name" value="Phosphatidylinositol (PI) phosphodiesterase"/>
    <property type="match status" value="1"/>
</dbReference>
<dbReference type="SUPFAM" id="SSF51695">
    <property type="entry name" value="PLC-like phosphodiesterases"/>
    <property type="match status" value="1"/>
</dbReference>
<feature type="signal peptide" evidence="1">
    <location>
        <begin position="1"/>
        <end position="19"/>
    </location>
</feature>
<evidence type="ECO:0000313" key="2">
    <source>
        <dbReference type="EMBL" id="OFC72488.1"/>
    </source>
</evidence>
<comment type="caution">
    <text evidence="2">The sequence shown here is derived from an EMBL/GenBank/DDBJ whole genome shotgun (WGS) entry which is preliminary data.</text>
</comment>
<sequence length="351" mass="38920">MRLLTTLLLSIAATQTTFADALTDYQWIGSHNSYKQGLPASVYQFLAKNDPHAANQINYGHGDLEAQLDSGLRQLEIDVVNDPTGNQYDKPELATRLGENWLSSESQRELARPGFKVLHIPHVDVQSHCTDFAACLNKLKRWSEAHADHFPVVVLINAKENQPSFIKSPAPAPFTAATYDQLNEVIRTALKERVITPDDIRGDFSTLREAVLKRGWPDADSLRGKFIFVFDGNVEQNARFMENHTGLKGRVMFASLPANDDGAAFMIINDPFTQHTEISQRVAEGFLVRTRADADFSASNEEKAAQKMAAFTSGAQMISTDFYPGSPQAKRDGHVVSFADGALRRKNPVSQ</sequence>
<dbReference type="CDD" id="cd08589">
    <property type="entry name" value="PI-PLCc_SaPLC1_like"/>
    <property type="match status" value="1"/>
</dbReference>
<dbReference type="InterPro" id="IPR032075">
    <property type="entry name" value="PI-PLC-C1"/>
</dbReference>
<dbReference type="EMBL" id="MDHN01000004">
    <property type="protein sequence ID" value="OFC72488.1"/>
    <property type="molecule type" value="Genomic_DNA"/>
</dbReference>
<reference evidence="2 3" key="1">
    <citation type="submission" date="2016-08" db="EMBL/GenBank/DDBJ databases">
        <authorList>
            <person name="Seilhamer J.J."/>
        </authorList>
    </citation>
    <scope>NUCLEOTIDE SEQUENCE [LARGE SCALE GENOMIC DNA]</scope>
    <source>
        <strain evidence="2 3">KCTC 42603</strain>
    </source>
</reference>
<evidence type="ECO:0000313" key="3">
    <source>
        <dbReference type="Proteomes" id="UP000175691"/>
    </source>
</evidence>
<protein>
    <recommendedName>
        <fullName evidence="4">Calcium-dependent phosphoinositide phospholipase C</fullName>
    </recommendedName>
</protein>
<keyword evidence="1" id="KW-0732">Signal</keyword>
<dbReference type="GO" id="GO:0008081">
    <property type="term" value="F:phosphoric diester hydrolase activity"/>
    <property type="evidence" value="ECO:0007669"/>
    <property type="project" value="InterPro"/>
</dbReference>
<keyword evidence="3" id="KW-1185">Reference proteome</keyword>
<dbReference type="Proteomes" id="UP000175691">
    <property type="component" value="Unassembled WGS sequence"/>
</dbReference>